<name>A0A7R9NWF1_9NEOP</name>
<organism evidence="2">
    <name type="scientific">Timema tahoe</name>
    <dbReference type="NCBI Taxonomy" id="61484"/>
    <lineage>
        <taxon>Eukaryota</taxon>
        <taxon>Metazoa</taxon>
        <taxon>Ecdysozoa</taxon>
        <taxon>Arthropoda</taxon>
        <taxon>Hexapoda</taxon>
        <taxon>Insecta</taxon>
        <taxon>Pterygota</taxon>
        <taxon>Neoptera</taxon>
        <taxon>Polyneoptera</taxon>
        <taxon>Phasmatodea</taxon>
        <taxon>Timematodea</taxon>
        <taxon>Timematoidea</taxon>
        <taxon>Timematidae</taxon>
        <taxon>Timema</taxon>
    </lineage>
</organism>
<proteinExistence type="predicted"/>
<evidence type="ECO:0000313" key="2">
    <source>
        <dbReference type="EMBL" id="CAD7458767.1"/>
    </source>
</evidence>
<accession>A0A7R9NWF1</accession>
<evidence type="ECO:0000256" key="1">
    <source>
        <dbReference type="SAM" id="MobiDB-lite"/>
    </source>
</evidence>
<dbReference type="EMBL" id="OE002461">
    <property type="protein sequence ID" value="CAD7458767.1"/>
    <property type="molecule type" value="Genomic_DNA"/>
</dbReference>
<reference evidence="2" key="1">
    <citation type="submission" date="2020-11" db="EMBL/GenBank/DDBJ databases">
        <authorList>
            <person name="Tran Van P."/>
        </authorList>
    </citation>
    <scope>NUCLEOTIDE SEQUENCE</scope>
</reference>
<dbReference type="AlphaFoldDB" id="A0A7R9NWF1"/>
<feature type="region of interest" description="Disordered" evidence="1">
    <location>
        <begin position="36"/>
        <end position="77"/>
    </location>
</feature>
<sequence>MVMSVRRVTTVFLRMSWWRKTGEKGLDLSELWRSRTSAHGPTGLSAPSTFRRWRRGGSARTSAPAKTAPAQDARGLGGAEEDRSLLKFLALVSPLVQTPPQYPINILGTFAWRDVEDPSTVRPVGTKPLPLRVGQD</sequence>
<gene>
    <name evidence="2" type="ORF">TTEB3V08_LOCUS6740</name>
</gene>
<protein>
    <submittedName>
        <fullName evidence="2">Uncharacterized protein</fullName>
    </submittedName>
</protein>